<comment type="caution">
    <text evidence="2">The sequence shown here is derived from an EMBL/GenBank/DDBJ whole genome shotgun (WGS) entry which is preliminary data.</text>
</comment>
<feature type="region of interest" description="Disordered" evidence="1">
    <location>
        <begin position="9"/>
        <end position="36"/>
    </location>
</feature>
<proteinExistence type="predicted"/>
<gene>
    <name evidence="2" type="ORF">FHR33_008898</name>
</gene>
<keyword evidence="3" id="KW-1185">Reference proteome</keyword>
<name>A0A7W5YCZ7_9ACTN</name>
<protein>
    <submittedName>
        <fullName evidence="2">Uncharacterized protein</fullName>
    </submittedName>
</protein>
<organism evidence="2 3">
    <name type="scientific">Nonomuraea dietziae</name>
    <dbReference type="NCBI Taxonomy" id="65515"/>
    <lineage>
        <taxon>Bacteria</taxon>
        <taxon>Bacillati</taxon>
        <taxon>Actinomycetota</taxon>
        <taxon>Actinomycetes</taxon>
        <taxon>Streptosporangiales</taxon>
        <taxon>Streptosporangiaceae</taxon>
        <taxon>Nonomuraea</taxon>
    </lineage>
</organism>
<dbReference type="EMBL" id="JACIBV010000002">
    <property type="protein sequence ID" value="MBB3732951.1"/>
    <property type="molecule type" value="Genomic_DNA"/>
</dbReference>
<evidence type="ECO:0000256" key="1">
    <source>
        <dbReference type="SAM" id="MobiDB-lite"/>
    </source>
</evidence>
<feature type="compositionally biased region" description="Low complexity" evidence="1">
    <location>
        <begin position="16"/>
        <end position="26"/>
    </location>
</feature>
<dbReference type="AlphaFoldDB" id="A0A7W5YCZ7"/>
<reference evidence="2 3" key="1">
    <citation type="submission" date="2020-08" db="EMBL/GenBank/DDBJ databases">
        <title>Sequencing the genomes of 1000 actinobacteria strains.</title>
        <authorList>
            <person name="Klenk H.-P."/>
        </authorList>
    </citation>
    <scope>NUCLEOTIDE SEQUENCE [LARGE SCALE GENOMIC DNA]</scope>
    <source>
        <strain evidence="2 3">DSM 44320</strain>
    </source>
</reference>
<sequence length="36" mass="3781">MTVIEIDLHGTEADGPTAPAAPALLPGRENTFTWST</sequence>
<accession>A0A7W5YCZ7</accession>
<dbReference type="Proteomes" id="UP000579945">
    <property type="component" value="Unassembled WGS sequence"/>
</dbReference>
<evidence type="ECO:0000313" key="3">
    <source>
        <dbReference type="Proteomes" id="UP000579945"/>
    </source>
</evidence>
<evidence type="ECO:0000313" key="2">
    <source>
        <dbReference type="EMBL" id="MBB3732951.1"/>
    </source>
</evidence>